<dbReference type="RefSeq" id="WP_294893385.1">
    <property type="nucleotide sequence ID" value="NZ_DLUI01000099.1"/>
</dbReference>
<organism evidence="2 3">
    <name type="scientific">Sulfuricurvum kujiense</name>
    <dbReference type="NCBI Taxonomy" id="148813"/>
    <lineage>
        <taxon>Bacteria</taxon>
        <taxon>Pseudomonadati</taxon>
        <taxon>Campylobacterota</taxon>
        <taxon>Epsilonproteobacteria</taxon>
        <taxon>Campylobacterales</taxon>
        <taxon>Sulfurimonadaceae</taxon>
        <taxon>Sulfuricurvum</taxon>
    </lineage>
</organism>
<dbReference type="AlphaFoldDB" id="A0A2D3WMB1"/>
<dbReference type="Proteomes" id="UP000228859">
    <property type="component" value="Unassembled WGS sequence"/>
</dbReference>
<protein>
    <recommendedName>
        <fullName evidence="4">Outer membrane protein</fullName>
    </recommendedName>
</protein>
<sequence>MKKILLALCAGSVMASAATLLGFGIEADYYSPEAKGDFRYTDNGVTSATHFNGDDDSQYQVGLYLEHPVPMLPNLRADFTPETSFSGTDSIAGTNTVKFSQIDTTLYYELLDNVVDLDIGLTGKYVKGDVSGTVNQSFDVILPMVYMAAGVKIPAMPVRLDADLKYVGYSGNSVSDMRIKAAWNVFAGLEAVAGYRYESLKLDENDIYSTLKIQGPFIGVGYRF</sequence>
<proteinExistence type="predicted"/>
<comment type="caution">
    <text evidence="2">The sequence shown here is derived from an EMBL/GenBank/DDBJ whole genome shotgun (WGS) entry which is preliminary data.</text>
</comment>
<evidence type="ECO:0000313" key="2">
    <source>
        <dbReference type="EMBL" id="DAB38249.1"/>
    </source>
</evidence>
<feature type="signal peptide" evidence="1">
    <location>
        <begin position="1"/>
        <end position="17"/>
    </location>
</feature>
<keyword evidence="1" id="KW-0732">Signal</keyword>
<dbReference type="InterPro" id="IPR026387">
    <property type="entry name" value="OMP_w_GlyGly"/>
</dbReference>
<gene>
    <name evidence="2" type="ORF">CFH83_06770</name>
</gene>
<evidence type="ECO:0000313" key="3">
    <source>
        <dbReference type="Proteomes" id="UP000228859"/>
    </source>
</evidence>
<dbReference type="EMBL" id="DLUI01000099">
    <property type="protein sequence ID" value="DAB38249.1"/>
    <property type="molecule type" value="Genomic_DNA"/>
</dbReference>
<accession>A0A2D3WMB1</accession>
<dbReference type="NCBIfam" id="TIGR04219">
    <property type="entry name" value="OMP_w_GlyGly"/>
    <property type="match status" value="1"/>
</dbReference>
<evidence type="ECO:0008006" key="4">
    <source>
        <dbReference type="Google" id="ProtNLM"/>
    </source>
</evidence>
<name>A0A2D3WMB1_9BACT</name>
<reference evidence="2 3" key="1">
    <citation type="journal article" date="2017" name="Front. Microbiol.">
        <title>Comparative Genomic Analysis of the Class Epsilonproteobacteria and Proposed Reclassification to Epsilonbacteraeota (phyl. nov.).</title>
        <authorList>
            <person name="Waite D.W."/>
            <person name="Vanwonterghem I."/>
            <person name="Rinke C."/>
            <person name="Parks D.H."/>
            <person name="Zhang Y."/>
            <person name="Takai K."/>
            <person name="Sievert S.M."/>
            <person name="Simon J."/>
            <person name="Campbell B.J."/>
            <person name="Hanson T.E."/>
            <person name="Woyke T."/>
            <person name="Klotz M.G."/>
            <person name="Hugenholtz P."/>
        </authorList>
    </citation>
    <scope>NUCLEOTIDE SEQUENCE [LARGE SCALE GENOMIC DNA]</scope>
    <source>
        <strain evidence="2">UBA12443</strain>
    </source>
</reference>
<feature type="chain" id="PRO_5013904723" description="Outer membrane protein" evidence="1">
    <location>
        <begin position="18"/>
        <end position="224"/>
    </location>
</feature>
<evidence type="ECO:0000256" key="1">
    <source>
        <dbReference type="SAM" id="SignalP"/>
    </source>
</evidence>